<organism evidence="1 2">
    <name type="scientific">Eumeta variegata</name>
    <name type="common">Bagworm moth</name>
    <name type="synonym">Eumeta japonica</name>
    <dbReference type="NCBI Taxonomy" id="151549"/>
    <lineage>
        <taxon>Eukaryota</taxon>
        <taxon>Metazoa</taxon>
        <taxon>Ecdysozoa</taxon>
        <taxon>Arthropoda</taxon>
        <taxon>Hexapoda</taxon>
        <taxon>Insecta</taxon>
        <taxon>Pterygota</taxon>
        <taxon>Neoptera</taxon>
        <taxon>Endopterygota</taxon>
        <taxon>Lepidoptera</taxon>
        <taxon>Glossata</taxon>
        <taxon>Ditrysia</taxon>
        <taxon>Tineoidea</taxon>
        <taxon>Psychidae</taxon>
        <taxon>Oiketicinae</taxon>
        <taxon>Eumeta</taxon>
    </lineage>
</organism>
<dbReference type="EMBL" id="BGZK01000813">
    <property type="protein sequence ID" value="GBP61416.1"/>
    <property type="molecule type" value="Genomic_DNA"/>
</dbReference>
<sequence>MCLPEQIRPLDACDPIIRRPLKESRSVDARRMRTQRAGPPRALSAAARALSRRDKADQNFVSELGVESVSSSAVEGGLTVAGRAHNSAVRRARPPCARVSYRAANERSDPAHPRL</sequence>
<name>A0A4C1XC38_EUMVA</name>
<evidence type="ECO:0000313" key="2">
    <source>
        <dbReference type="Proteomes" id="UP000299102"/>
    </source>
</evidence>
<proteinExistence type="predicted"/>
<dbReference type="AlphaFoldDB" id="A0A4C1XC38"/>
<keyword evidence="2" id="KW-1185">Reference proteome</keyword>
<protein>
    <submittedName>
        <fullName evidence="1">Uncharacterized protein</fullName>
    </submittedName>
</protein>
<reference evidence="1 2" key="1">
    <citation type="journal article" date="2019" name="Commun. Biol.">
        <title>The bagworm genome reveals a unique fibroin gene that provides high tensile strength.</title>
        <authorList>
            <person name="Kono N."/>
            <person name="Nakamura H."/>
            <person name="Ohtoshi R."/>
            <person name="Tomita M."/>
            <person name="Numata K."/>
            <person name="Arakawa K."/>
        </authorList>
    </citation>
    <scope>NUCLEOTIDE SEQUENCE [LARGE SCALE GENOMIC DNA]</scope>
</reference>
<dbReference type="Proteomes" id="UP000299102">
    <property type="component" value="Unassembled WGS sequence"/>
</dbReference>
<evidence type="ECO:0000313" key="1">
    <source>
        <dbReference type="EMBL" id="GBP61416.1"/>
    </source>
</evidence>
<gene>
    <name evidence="1" type="ORF">EVAR_37948_1</name>
</gene>
<comment type="caution">
    <text evidence="1">The sequence shown here is derived from an EMBL/GenBank/DDBJ whole genome shotgun (WGS) entry which is preliminary data.</text>
</comment>
<accession>A0A4C1XC38</accession>